<proteinExistence type="predicted"/>
<accession>A0ABN7ZQC7</accession>
<feature type="region of interest" description="Disordered" evidence="1">
    <location>
        <begin position="23"/>
        <end position="48"/>
    </location>
</feature>
<name>A0ABN7ZQC7_9BURK</name>
<evidence type="ECO:0000313" key="2">
    <source>
        <dbReference type="EMBL" id="CAG9187418.1"/>
    </source>
</evidence>
<organism evidence="2 3">
    <name type="scientific">Cupriavidus pinatubonensis</name>
    <dbReference type="NCBI Taxonomy" id="248026"/>
    <lineage>
        <taxon>Bacteria</taxon>
        <taxon>Pseudomonadati</taxon>
        <taxon>Pseudomonadota</taxon>
        <taxon>Betaproteobacteria</taxon>
        <taxon>Burkholderiales</taxon>
        <taxon>Burkholderiaceae</taxon>
        <taxon>Cupriavidus</taxon>
    </lineage>
</organism>
<evidence type="ECO:0000256" key="1">
    <source>
        <dbReference type="SAM" id="MobiDB-lite"/>
    </source>
</evidence>
<comment type="caution">
    <text evidence="2">The sequence shown here is derived from an EMBL/GenBank/DDBJ whole genome shotgun (WGS) entry which is preliminary data.</text>
</comment>
<dbReference type="Proteomes" id="UP000701702">
    <property type="component" value="Unassembled WGS sequence"/>
</dbReference>
<evidence type="ECO:0000313" key="3">
    <source>
        <dbReference type="Proteomes" id="UP000701702"/>
    </source>
</evidence>
<dbReference type="EMBL" id="CAJZAF010000071">
    <property type="protein sequence ID" value="CAG9187418.1"/>
    <property type="molecule type" value="Genomic_DNA"/>
</dbReference>
<gene>
    <name evidence="2" type="ORF">LMG23994_06863</name>
</gene>
<keyword evidence="3" id="KW-1185">Reference proteome</keyword>
<reference evidence="2 3" key="1">
    <citation type="submission" date="2021-08" db="EMBL/GenBank/DDBJ databases">
        <authorList>
            <person name="Peeters C."/>
        </authorList>
    </citation>
    <scope>NUCLEOTIDE SEQUENCE [LARGE SCALE GENOMIC DNA]</scope>
    <source>
        <strain evidence="2 3">LMG 23994</strain>
    </source>
</reference>
<feature type="compositionally biased region" description="Pro residues" evidence="1">
    <location>
        <begin position="34"/>
        <end position="47"/>
    </location>
</feature>
<sequence length="157" mass="17373">MPDVDVTLQTGARSYKEVAGYAGETAAPAKSDNPIPPEAPPANPNNPPILKASPRTLTCTVPITNPPFHALQQCIAPHFMARCTNYMYTVVNLIQLGFTMKSPEQRYLSQPVGQQLLRYYAARDAVRHATPLVPLKLRDIGRFFLALSGHAQRRHHC</sequence>
<protein>
    <submittedName>
        <fullName evidence="2">Uncharacterized protein</fullName>
    </submittedName>
</protein>